<protein>
    <submittedName>
        <fullName evidence="7">Heme ABC transporter ATP-binding protein</fullName>
    </submittedName>
</protein>
<dbReference type="PANTHER" id="PTHR42794">
    <property type="entry name" value="HEMIN IMPORT ATP-BINDING PROTEIN HMUV"/>
    <property type="match status" value="1"/>
</dbReference>
<evidence type="ECO:0000256" key="3">
    <source>
        <dbReference type="ARBA" id="ARBA00022840"/>
    </source>
</evidence>
<evidence type="ECO:0000259" key="6">
    <source>
        <dbReference type="PROSITE" id="PS50893"/>
    </source>
</evidence>
<dbReference type="PROSITE" id="PS50893">
    <property type="entry name" value="ABC_TRANSPORTER_2"/>
    <property type="match status" value="1"/>
</dbReference>
<dbReference type="InterPro" id="IPR003593">
    <property type="entry name" value="AAA+_ATPase"/>
</dbReference>
<dbReference type="GO" id="GO:0016887">
    <property type="term" value="F:ATP hydrolysis activity"/>
    <property type="evidence" value="ECO:0007669"/>
    <property type="project" value="InterPro"/>
</dbReference>
<evidence type="ECO:0000256" key="2">
    <source>
        <dbReference type="ARBA" id="ARBA00022741"/>
    </source>
</evidence>
<proteinExistence type="predicted"/>
<evidence type="ECO:0000313" key="7">
    <source>
        <dbReference type="EMBL" id="PKR51934.1"/>
    </source>
</evidence>
<keyword evidence="1" id="KW-0813">Transport</keyword>
<keyword evidence="2" id="KW-0547">Nucleotide-binding</keyword>
<sequence>MTLKAKNICFVVRGRTLLHDVSLAVQPGEVLAVMGPNGAGKSTLLKVLSGEVTPSRGDVLQNGRNIADIPAIKLAQERAVMPQAASMAFPFAVRDVVMLGRAPFRKISSARYDAELTEKALELADITHLVANAYPSLSGGEKQRVHLARALVQLWGMTGEGAEVGDGDGQEQSEQTTQPAHITHSNSRFLLLDEPTAGLDIAHQQALLNVARAEAQQNGVGVLVILHDFNQVTAYADRVVLLKRGAVFATGAVGDVMRPALLSDLFESPVRAVPDPDGATPLLVGGGAGRVMADYGVRHG</sequence>
<dbReference type="Proteomes" id="UP000233597">
    <property type="component" value="Unassembled WGS sequence"/>
</dbReference>
<evidence type="ECO:0000256" key="5">
    <source>
        <dbReference type="ARBA" id="ARBA00037066"/>
    </source>
</evidence>
<keyword evidence="4" id="KW-1278">Translocase</keyword>
<dbReference type="CDD" id="cd03214">
    <property type="entry name" value="ABC_Iron-Siderophores_B12_Hemin"/>
    <property type="match status" value="1"/>
</dbReference>
<comment type="caution">
    <text evidence="7">The sequence shown here is derived from an EMBL/GenBank/DDBJ whole genome shotgun (WGS) entry which is preliminary data.</text>
</comment>
<dbReference type="AlphaFoldDB" id="A0A2N3KN17"/>
<dbReference type="SUPFAM" id="SSF52540">
    <property type="entry name" value="P-loop containing nucleoside triphosphate hydrolases"/>
    <property type="match status" value="1"/>
</dbReference>
<dbReference type="Pfam" id="PF00005">
    <property type="entry name" value="ABC_tran"/>
    <property type="match status" value="1"/>
</dbReference>
<accession>A0A2N3KN17</accession>
<reference evidence="7 8" key="1">
    <citation type="submission" date="2017-09" db="EMBL/GenBank/DDBJ databases">
        <title>Biodiversity and function of Thalassospira species in the particle-attached aromatic-hydrocarbon-degrading consortia from the surface seawater of the South China Sea.</title>
        <authorList>
            <person name="Dong C."/>
            <person name="Liu R."/>
            <person name="Shao Z."/>
        </authorList>
    </citation>
    <scope>NUCLEOTIDE SEQUENCE [LARGE SCALE GENOMIC DNA]</scope>
    <source>
        <strain evidence="7 8">CSC1P2</strain>
    </source>
</reference>
<dbReference type="GO" id="GO:0005524">
    <property type="term" value="F:ATP binding"/>
    <property type="evidence" value="ECO:0007669"/>
    <property type="project" value="UniProtKB-KW"/>
</dbReference>
<dbReference type="SMART" id="SM00382">
    <property type="entry name" value="AAA"/>
    <property type="match status" value="1"/>
</dbReference>
<dbReference type="Gene3D" id="3.40.50.300">
    <property type="entry name" value="P-loop containing nucleotide triphosphate hydrolases"/>
    <property type="match status" value="1"/>
</dbReference>
<gene>
    <name evidence="7" type="ORF">COO20_17535</name>
</gene>
<dbReference type="InterPro" id="IPR027417">
    <property type="entry name" value="P-loop_NTPase"/>
</dbReference>
<feature type="domain" description="ABC transporter" evidence="6">
    <location>
        <begin position="3"/>
        <end position="269"/>
    </location>
</feature>
<dbReference type="OrthoDB" id="9810077at2"/>
<evidence type="ECO:0000256" key="1">
    <source>
        <dbReference type="ARBA" id="ARBA00022448"/>
    </source>
</evidence>
<name>A0A2N3KN17_9PROT</name>
<dbReference type="EMBL" id="NWTK01000012">
    <property type="protein sequence ID" value="PKR51934.1"/>
    <property type="molecule type" value="Genomic_DNA"/>
</dbReference>
<keyword evidence="3 7" id="KW-0067">ATP-binding</keyword>
<evidence type="ECO:0000256" key="4">
    <source>
        <dbReference type="ARBA" id="ARBA00022967"/>
    </source>
</evidence>
<dbReference type="PANTHER" id="PTHR42794:SF1">
    <property type="entry name" value="HEMIN IMPORT ATP-BINDING PROTEIN HMUV"/>
    <property type="match status" value="1"/>
</dbReference>
<evidence type="ECO:0000313" key="8">
    <source>
        <dbReference type="Proteomes" id="UP000233597"/>
    </source>
</evidence>
<organism evidence="7 8">
    <name type="scientific">Thalassospira marina</name>
    <dbReference type="NCBI Taxonomy" id="2048283"/>
    <lineage>
        <taxon>Bacteria</taxon>
        <taxon>Pseudomonadati</taxon>
        <taxon>Pseudomonadota</taxon>
        <taxon>Alphaproteobacteria</taxon>
        <taxon>Rhodospirillales</taxon>
        <taxon>Thalassospiraceae</taxon>
        <taxon>Thalassospira</taxon>
    </lineage>
</organism>
<dbReference type="InterPro" id="IPR003439">
    <property type="entry name" value="ABC_transporter-like_ATP-bd"/>
</dbReference>
<comment type="function">
    <text evidence="5">Part of the ABC transporter complex HmuTUV involved in hemin import. Responsible for energy coupling to the transport system.</text>
</comment>